<feature type="domain" description="PTS EIIA type-2" evidence="12">
    <location>
        <begin position="4"/>
        <end position="143"/>
    </location>
</feature>
<evidence type="ECO:0000256" key="11">
    <source>
        <dbReference type="ARBA" id="ARBA00030962"/>
    </source>
</evidence>
<gene>
    <name evidence="13" type="ORF">FHX53_001573</name>
</gene>
<dbReference type="Proteomes" id="UP000585905">
    <property type="component" value="Unassembled WGS sequence"/>
</dbReference>
<evidence type="ECO:0000256" key="2">
    <source>
        <dbReference type="ARBA" id="ARBA00014783"/>
    </source>
</evidence>
<comment type="caution">
    <text evidence="13">The sequence shown here is derived from an EMBL/GenBank/DDBJ whole genome shotgun (WGS) entry which is preliminary data.</text>
</comment>
<dbReference type="Gene3D" id="3.40.930.10">
    <property type="entry name" value="Mannitol-specific EII, Chain A"/>
    <property type="match status" value="1"/>
</dbReference>
<name>A0A839E6C9_9MICO</name>
<evidence type="ECO:0000256" key="6">
    <source>
        <dbReference type="ARBA" id="ARBA00022679"/>
    </source>
</evidence>
<dbReference type="PROSITE" id="PS51094">
    <property type="entry name" value="PTS_EIIA_TYPE_2"/>
    <property type="match status" value="1"/>
</dbReference>
<dbReference type="InterPro" id="IPR002178">
    <property type="entry name" value="PTS_EIIA_type-2_dom"/>
</dbReference>
<evidence type="ECO:0000256" key="3">
    <source>
        <dbReference type="ARBA" id="ARBA00022448"/>
    </source>
</evidence>
<evidence type="ECO:0000256" key="5">
    <source>
        <dbReference type="ARBA" id="ARBA00022597"/>
    </source>
</evidence>
<keyword evidence="6" id="KW-0808">Transferase</keyword>
<evidence type="ECO:0000313" key="13">
    <source>
        <dbReference type="EMBL" id="MBA8847981.1"/>
    </source>
</evidence>
<dbReference type="Pfam" id="PF00359">
    <property type="entry name" value="PTS_EIIA_2"/>
    <property type="match status" value="1"/>
</dbReference>
<keyword evidence="14" id="KW-1185">Reference proteome</keyword>
<keyword evidence="8" id="KW-0418">Kinase</keyword>
<comment type="function">
    <text evidence="1">The phosphoenolpyruvate-dependent sugar phosphotransferase system (sugar PTS), a major carbohydrate active transport system, catalyzes the phosphorylation of incoming sugar substrates concomitantly with their translocation across the cell membrane. The enzyme II CmtAB PTS system is involved in D-mannitol transport.</text>
</comment>
<keyword evidence="7" id="KW-0598">Phosphotransferase system</keyword>
<dbReference type="AlphaFoldDB" id="A0A839E6C9"/>
<proteinExistence type="predicted"/>
<accession>A0A839E6C9</accession>
<sequence>MTATVLTTDRIVLDGTARTRDEAIAEGARLLEAAGAVTSEYHAAMLAREELTSTFMGNHLAIPHGTNDAKDAIKASAMTIVRYAEPIDWDGNPVRVVVAIAGKNGEHMSVLSALALVFSDEEAVEQLLIAPDAETVLAMLGDVNDAVAE</sequence>
<evidence type="ECO:0000256" key="4">
    <source>
        <dbReference type="ARBA" id="ARBA00022553"/>
    </source>
</evidence>
<evidence type="ECO:0000256" key="8">
    <source>
        <dbReference type="ARBA" id="ARBA00022777"/>
    </source>
</evidence>
<keyword evidence="4" id="KW-0597">Phosphoprotein</keyword>
<dbReference type="PANTHER" id="PTHR30181">
    <property type="entry name" value="MANNITOL PERMEASE IIC COMPONENT"/>
    <property type="match status" value="1"/>
</dbReference>
<dbReference type="GO" id="GO:0005886">
    <property type="term" value="C:plasma membrane"/>
    <property type="evidence" value="ECO:0007669"/>
    <property type="project" value="TreeGrafter"/>
</dbReference>
<dbReference type="InterPro" id="IPR050893">
    <property type="entry name" value="Sugar_PTS"/>
</dbReference>
<evidence type="ECO:0000256" key="9">
    <source>
        <dbReference type="ARBA" id="ARBA00029908"/>
    </source>
</evidence>
<dbReference type="CDD" id="cd00211">
    <property type="entry name" value="PTS_IIA_fru"/>
    <property type="match status" value="1"/>
</dbReference>
<dbReference type="PANTHER" id="PTHR30181:SF2">
    <property type="entry name" value="PTS SYSTEM MANNITOL-SPECIFIC EIICBA COMPONENT"/>
    <property type="match status" value="1"/>
</dbReference>
<dbReference type="SUPFAM" id="SSF55804">
    <property type="entry name" value="Phoshotransferase/anion transport protein"/>
    <property type="match status" value="1"/>
</dbReference>
<keyword evidence="3" id="KW-0813">Transport</keyword>
<dbReference type="EMBL" id="JACGWX010000003">
    <property type="protein sequence ID" value="MBA8847981.1"/>
    <property type="molecule type" value="Genomic_DNA"/>
</dbReference>
<dbReference type="RefSeq" id="WP_182490793.1">
    <property type="nucleotide sequence ID" value="NZ_BAAAOV010000001.1"/>
</dbReference>
<evidence type="ECO:0000256" key="10">
    <source>
        <dbReference type="ARBA" id="ARBA00030956"/>
    </source>
</evidence>
<dbReference type="InterPro" id="IPR016152">
    <property type="entry name" value="PTrfase/Anion_transptr"/>
</dbReference>
<evidence type="ECO:0000256" key="7">
    <source>
        <dbReference type="ARBA" id="ARBA00022683"/>
    </source>
</evidence>
<dbReference type="PROSITE" id="PS00372">
    <property type="entry name" value="PTS_EIIA_TYPE_2_HIS"/>
    <property type="match status" value="1"/>
</dbReference>
<dbReference type="GO" id="GO:0009401">
    <property type="term" value="P:phosphoenolpyruvate-dependent sugar phosphotransferase system"/>
    <property type="evidence" value="ECO:0007669"/>
    <property type="project" value="UniProtKB-KW"/>
</dbReference>
<dbReference type="GO" id="GO:0016301">
    <property type="term" value="F:kinase activity"/>
    <property type="evidence" value="ECO:0007669"/>
    <property type="project" value="UniProtKB-KW"/>
</dbReference>
<keyword evidence="5" id="KW-0762">Sugar transport</keyword>
<reference evidence="13 14" key="1">
    <citation type="submission" date="2020-07" db="EMBL/GenBank/DDBJ databases">
        <title>Sequencing the genomes of 1000 actinobacteria strains.</title>
        <authorList>
            <person name="Klenk H.-P."/>
        </authorList>
    </citation>
    <scope>NUCLEOTIDE SEQUENCE [LARGE SCALE GENOMIC DNA]</scope>
    <source>
        <strain evidence="13 14">DSM 19663</strain>
    </source>
</reference>
<organism evidence="13 14">
    <name type="scientific">Microcella alkalica</name>
    <dbReference type="NCBI Taxonomy" id="355930"/>
    <lineage>
        <taxon>Bacteria</taxon>
        <taxon>Bacillati</taxon>
        <taxon>Actinomycetota</taxon>
        <taxon>Actinomycetes</taxon>
        <taxon>Micrococcales</taxon>
        <taxon>Microbacteriaceae</taxon>
        <taxon>Microcella</taxon>
    </lineage>
</organism>
<evidence type="ECO:0000313" key="14">
    <source>
        <dbReference type="Proteomes" id="UP000585905"/>
    </source>
</evidence>
<evidence type="ECO:0000259" key="12">
    <source>
        <dbReference type="PROSITE" id="PS51094"/>
    </source>
</evidence>
<dbReference type="GO" id="GO:0090563">
    <property type="term" value="F:protein-phosphocysteine-sugar phosphotransferase activity"/>
    <property type="evidence" value="ECO:0007669"/>
    <property type="project" value="TreeGrafter"/>
</dbReference>
<protein>
    <recommendedName>
        <fullName evidence="2">Mannitol-specific phosphotransferase enzyme IIA component</fullName>
    </recommendedName>
    <alternativeName>
        <fullName evidence="10">EIIA</fullName>
    </alternativeName>
    <alternativeName>
        <fullName evidence="11">EIII</fullName>
    </alternativeName>
    <alternativeName>
        <fullName evidence="9">PTS system mannitol-specific EIIA component</fullName>
    </alternativeName>
</protein>
<evidence type="ECO:0000256" key="1">
    <source>
        <dbReference type="ARBA" id="ARBA00002434"/>
    </source>
</evidence>